<protein>
    <recommendedName>
        <fullName evidence="1">DhaK domain-containing protein</fullName>
    </recommendedName>
</protein>
<sequence length="153" mass="16179">MAFQKKLINDPNDVVIEFIEGLVETYPGLQHLDGFPAVKVVLRADVSSATYDKVAVISGGGTGHEPAHAGFVGEGMLTTAICGDVFTSPPVDSILAGIRAVTGARGCLLIVKHGEPGAAVVDLQPVDVIISHVLKQILSAQHNRSAILFWCFY</sequence>
<dbReference type="OrthoDB" id="1724672at2759"/>
<dbReference type="PANTHER" id="PTHR28629:SF4">
    <property type="entry name" value="TRIOKINASE_FMN CYCLASE"/>
    <property type="match status" value="1"/>
</dbReference>
<dbReference type="Proteomes" id="UP000655225">
    <property type="component" value="Unassembled WGS sequence"/>
</dbReference>
<dbReference type="InterPro" id="IPR050861">
    <property type="entry name" value="Dihydroxyacetone_Kinase"/>
</dbReference>
<feature type="domain" description="DhaK" evidence="1">
    <location>
        <begin position="10"/>
        <end position="153"/>
    </location>
</feature>
<evidence type="ECO:0000313" key="2">
    <source>
        <dbReference type="EMBL" id="KAF8376940.1"/>
    </source>
</evidence>
<organism evidence="2 3">
    <name type="scientific">Tetracentron sinense</name>
    <name type="common">Spur-leaf</name>
    <dbReference type="NCBI Taxonomy" id="13715"/>
    <lineage>
        <taxon>Eukaryota</taxon>
        <taxon>Viridiplantae</taxon>
        <taxon>Streptophyta</taxon>
        <taxon>Embryophyta</taxon>
        <taxon>Tracheophyta</taxon>
        <taxon>Spermatophyta</taxon>
        <taxon>Magnoliopsida</taxon>
        <taxon>Trochodendrales</taxon>
        <taxon>Trochodendraceae</taxon>
        <taxon>Tetracentron</taxon>
    </lineage>
</organism>
<dbReference type="AlphaFoldDB" id="A0A834YAW5"/>
<dbReference type="SUPFAM" id="SSF82549">
    <property type="entry name" value="DAK1/DegV-like"/>
    <property type="match status" value="1"/>
</dbReference>
<dbReference type="EMBL" id="JABCRI010000024">
    <property type="protein sequence ID" value="KAF8376940.1"/>
    <property type="molecule type" value="Genomic_DNA"/>
</dbReference>
<evidence type="ECO:0000313" key="3">
    <source>
        <dbReference type="Proteomes" id="UP000655225"/>
    </source>
</evidence>
<name>A0A834YAW5_TETSI</name>
<dbReference type="OMA" id="RSAILFW"/>
<proteinExistence type="predicted"/>
<dbReference type="GO" id="GO:0019563">
    <property type="term" value="P:glycerol catabolic process"/>
    <property type="evidence" value="ECO:0007669"/>
    <property type="project" value="TreeGrafter"/>
</dbReference>
<accession>A0A834YAW5</accession>
<evidence type="ECO:0000259" key="1">
    <source>
        <dbReference type="PROSITE" id="PS51481"/>
    </source>
</evidence>
<dbReference type="PANTHER" id="PTHR28629">
    <property type="entry name" value="TRIOKINASE/FMN CYCLASE"/>
    <property type="match status" value="1"/>
</dbReference>
<gene>
    <name evidence="2" type="ORF">HHK36_030311</name>
</gene>
<dbReference type="InterPro" id="IPR004006">
    <property type="entry name" value="DhaK_dom"/>
</dbReference>
<dbReference type="Pfam" id="PF02733">
    <property type="entry name" value="Dak1"/>
    <property type="match status" value="1"/>
</dbReference>
<dbReference type="PROSITE" id="PS51481">
    <property type="entry name" value="DHAK"/>
    <property type="match status" value="1"/>
</dbReference>
<reference evidence="2 3" key="1">
    <citation type="submission" date="2020-04" db="EMBL/GenBank/DDBJ databases">
        <title>Plant Genome Project.</title>
        <authorList>
            <person name="Zhang R.-G."/>
        </authorList>
    </citation>
    <scope>NUCLEOTIDE SEQUENCE [LARGE SCALE GENOMIC DNA]</scope>
    <source>
        <strain evidence="2">YNK0</strain>
        <tissue evidence="2">Leaf</tissue>
    </source>
</reference>
<dbReference type="Gene3D" id="3.40.50.10440">
    <property type="entry name" value="Dihydroxyacetone kinase, domain 1"/>
    <property type="match status" value="1"/>
</dbReference>
<dbReference type="GO" id="GO:0004371">
    <property type="term" value="F:glycerone kinase activity"/>
    <property type="evidence" value="ECO:0007669"/>
    <property type="project" value="InterPro"/>
</dbReference>
<comment type="caution">
    <text evidence="2">The sequence shown here is derived from an EMBL/GenBank/DDBJ whole genome shotgun (WGS) entry which is preliminary data.</text>
</comment>
<keyword evidence="3" id="KW-1185">Reference proteome</keyword>
<dbReference type="GO" id="GO:0005829">
    <property type="term" value="C:cytosol"/>
    <property type="evidence" value="ECO:0007669"/>
    <property type="project" value="TreeGrafter"/>
</dbReference>